<organism evidence="2 3">
    <name type="scientific">Phormidium yuhuli AB48</name>
    <dbReference type="NCBI Taxonomy" id="2940671"/>
    <lineage>
        <taxon>Bacteria</taxon>
        <taxon>Bacillati</taxon>
        <taxon>Cyanobacteriota</taxon>
        <taxon>Cyanophyceae</taxon>
        <taxon>Oscillatoriophycideae</taxon>
        <taxon>Oscillatoriales</taxon>
        <taxon>Oscillatoriaceae</taxon>
        <taxon>Phormidium</taxon>
        <taxon>Phormidium yuhuli</taxon>
    </lineage>
</organism>
<proteinExistence type="predicted"/>
<dbReference type="EMBL" id="CP098611">
    <property type="protein sequence ID" value="USR89656.1"/>
    <property type="molecule type" value="Genomic_DNA"/>
</dbReference>
<feature type="coiled-coil region" evidence="1">
    <location>
        <begin position="15"/>
        <end position="65"/>
    </location>
</feature>
<evidence type="ECO:0008006" key="4">
    <source>
        <dbReference type="Google" id="ProtNLM"/>
    </source>
</evidence>
<sequence>MTDFDFLSDDFDIEAHLANEEKREEIQQLDQLARDCRDELQYAKAEKFSQRAADLAADLNDLSLQVKERFWLAEVQRMQGKYQVALEGFTWLIGVAYDPQQSCQLGEDDLWYVANGFMDFVAVGRFLPEMAATDLEPVLARGLDWLATVGKRNWSAGLRLQRGTLWQAQGKLEAALSEMEAALALHRRHQDAPGYRLESHLCWLGDLLQEMERPEAAADAYREVTQGYEFNDYEQMWAWTGLAQLAVEQEDWAEAETCALKSLELARGIESPEPVYGAYRQLGHVYFKQERLSHCIEARIQAWRYARQMESQARLHNIYKDMAEIRIYQAKQSNPQRYIPKARRWLQWALPLAVRLDRQVGSSQRQDKIHNWQADCDTLLP</sequence>
<evidence type="ECO:0000313" key="2">
    <source>
        <dbReference type="EMBL" id="USR89656.1"/>
    </source>
</evidence>
<keyword evidence="1" id="KW-0175">Coiled coil</keyword>
<accession>A0ABY5AL43</accession>
<dbReference type="SUPFAM" id="SSF48452">
    <property type="entry name" value="TPR-like"/>
    <property type="match status" value="1"/>
</dbReference>
<evidence type="ECO:0000313" key="3">
    <source>
        <dbReference type="Proteomes" id="UP001056708"/>
    </source>
</evidence>
<evidence type="ECO:0000256" key="1">
    <source>
        <dbReference type="SAM" id="Coils"/>
    </source>
</evidence>
<dbReference type="Proteomes" id="UP001056708">
    <property type="component" value="Chromosome"/>
</dbReference>
<dbReference type="InterPro" id="IPR019734">
    <property type="entry name" value="TPR_rpt"/>
</dbReference>
<protein>
    <recommendedName>
        <fullName evidence="4">Tetratricopeptide repeat protein</fullName>
    </recommendedName>
</protein>
<dbReference type="InterPro" id="IPR011990">
    <property type="entry name" value="TPR-like_helical_dom_sf"/>
</dbReference>
<gene>
    <name evidence="2" type="ORF">NEA10_12280</name>
</gene>
<name>A0ABY5AL43_9CYAN</name>
<dbReference type="RefSeq" id="WP_252660574.1">
    <property type="nucleotide sequence ID" value="NZ_CP098611.1"/>
</dbReference>
<reference evidence="2" key="1">
    <citation type="submission" date="2022-06" db="EMBL/GenBank/DDBJ databases">
        <title>Genome sequence of Phormidium yuhuli AB48 isolated from an industrial photobioreactor environment.</title>
        <authorList>
            <person name="Qiu Y."/>
            <person name="Noonan A.J.C."/>
            <person name="Dofher K."/>
            <person name="Koch M."/>
            <person name="Kieft B."/>
            <person name="Lin X."/>
            <person name="Ziels R.M."/>
            <person name="Hallam S.J."/>
        </authorList>
    </citation>
    <scope>NUCLEOTIDE SEQUENCE</scope>
    <source>
        <strain evidence="2">AB48</strain>
    </source>
</reference>
<keyword evidence="3" id="KW-1185">Reference proteome</keyword>
<dbReference type="Gene3D" id="1.25.40.10">
    <property type="entry name" value="Tetratricopeptide repeat domain"/>
    <property type="match status" value="2"/>
</dbReference>
<dbReference type="SMART" id="SM00028">
    <property type="entry name" value="TPR"/>
    <property type="match status" value="3"/>
</dbReference>